<evidence type="ECO:0000313" key="9">
    <source>
        <dbReference type="Proteomes" id="UP000613030"/>
    </source>
</evidence>
<dbReference type="PANTHER" id="PTHR30237:SF2">
    <property type="entry name" value="MUREIN TETRAPEPTIDE CARBOXYPEPTIDASE"/>
    <property type="match status" value="1"/>
</dbReference>
<feature type="domain" description="LD-carboxypeptidase C-terminal" evidence="7">
    <location>
        <begin position="174"/>
        <end position="288"/>
    </location>
</feature>
<evidence type="ECO:0000256" key="1">
    <source>
        <dbReference type="ARBA" id="ARBA00010233"/>
    </source>
</evidence>
<dbReference type="PIRSF" id="PIRSF028757">
    <property type="entry name" value="LD-carboxypeptidase"/>
    <property type="match status" value="1"/>
</dbReference>
<dbReference type="InterPro" id="IPR040449">
    <property type="entry name" value="Peptidase_S66_N"/>
</dbReference>
<keyword evidence="4" id="KW-0378">Hydrolase</keyword>
<sequence length="303" mass="33115">MMIRPPFLAPGATVAIAATGRKVVPTQMEEAKKILTAWGLNVRFAPHLFSDGHTYLAGTDQERLEDFQNLVNDKTIHAIICARGGYGTTRIVDAFNFDALVQNPKWIVGFSDVTSLHLKLFAQGIESIHGTMPVLFGQDDAGPSLESLRNVLFGESWIVEALPDTDNQSGVVTAPIIGGNLSLVADAMGTPSEPDTSGKILVIEEICEHKYKLDRLLTQLKRAGKLERLAGLVVGHMTDIEDSESFSERVQEIVLNKVKGHDYPVAFGLPIGHENPNLAWRHGSTVRLKVDARGCRIEMLNAV</sequence>
<keyword evidence="3" id="KW-0645">Protease</keyword>
<dbReference type="InterPro" id="IPR029062">
    <property type="entry name" value="Class_I_gatase-like"/>
</dbReference>
<dbReference type="InterPro" id="IPR040921">
    <property type="entry name" value="Peptidase_S66C"/>
</dbReference>
<dbReference type="EMBL" id="JAERRB010000003">
    <property type="protein sequence ID" value="MBL0741787.1"/>
    <property type="molecule type" value="Genomic_DNA"/>
</dbReference>
<evidence type="ECO:0000256" key="4">
    <source>
        <dbReference type="ARBA" id="ARBA00022801"/>
    </source>
</evidence>
<dbReference type="InterPro" id="IPR027478">
    <property type="entry name" value="LdcA_N"/>
</dbReference>
<dbReference type="SUPFAM" id="SSF141986">
    <property type="entry name" value="LD-carboxypeptidase A C-terminal domain-like"/>
    <property type="match status" value="1"/>
</dbReference>
<keyword evidence="2" id="KW-0121">Carboxypeptidase</keyword>
<keyword evidence="5" id="KW-0720">Serine protease</keyword>
<evidence type="ECO:0000259" key="7">
    <source>
        <dbReference type="Pfam" id="PF17676"/>
    </source>
</evidence>
<dbReference type="SUPFAM" id="SSF52317">
    <property type="entry name" value="Class I glutamine amidotransferase-like"/>
    <property type="match status" value="1"/>
</dbReference>
<organism evidence="8 9">
    <name type="scientific">Chryseolinea lacunae</name>
    <dbReference type="NCBI Taxonomy" id="2801331"/>
    <lineage>
        <taxon>Bacteria</taxon>
        <taxon>Pseudomonadati</taxon>
        <taxon>Bacteroidota</taxon>
        <taxon>Cytophagia</taxon>
        <taxon>Cytophagales</taxon>
        <taxon>Fulvivirgaceae</taxon>
        <taxon>Chryseolinea</taxon>
    </lineage>
</organism>
<feature type="domain" description="LD-carboxypeptidase N-terminal" evidence="6">
    <location>
        <begin position="14"/>
        <end position="130"/>
    </location>
</feature>
<dbReference type="Gene3D" id="3.40.50.10740">
    <property type="entry name" value="Class I glutamine amidotransferase-like"/>
    <property type="match status" value="1"/>
</dbReference>
<comment type="similarity">
    <text evidence="1">Belongs to the peptidase S66 family.</text>
</comment>
<evidence type="ECO:0000256" key="2">
    <source>
        <dbReference type="ARBA" id="ARBA00022645"/>
    </source>
</evidence>
<keyword evidence="9" id="KW-1185">Reference proteome</keyword>
<dbReference type="Pfam" id="PF02016">
    <property type="entry name" value="Peptidase_S66"/>
    <property type="match status" value="1"/>
</dbReference>
<evidence type="ECO:0000313" key="8">
    <source>
        <dbReference type="EMBL" id="MBL0741787.1"/>
    </source>
</evidence>
<evidence type="ECO:0000256" key="3">
    <source>
        <dbReference type="ARBA" id="ARBA00022670"/>
    </source>
</evidence>
<dbReference type="Proteomes" id="UP000613030">
    <property type="component" value="Unassembled WGS sequence"/>
</dbReference>
<name>A0ABS1KSW0_9BACT</name>
<evidence type="ECO:0000256" key="5">
    <source>
        <dbReference type="ARBA" id="ARBA00022825"/>
    </source>
</evidence>
<accession>A0ABS1KSW0</accession>
<evidence type="ECO:0000259" key="6">
    <source>
        <dbReference type="Pfam" id="PF02016"/>
    </source>
</evidence>
<proteinExistence type="inferred from homology"/>
<dbReference type="InterPro" id="IPR027461">
    <property type="entry name" value="Carboxypeptidase_A_C_sf"/>
</dbReference>
<dbReference type="Pfam" id="PF17676">
    <property type="entry name" value="Peptidase_S66C"/>
    <property type="match status" value="1"/>
</dbReference>
<protein>
    <submittedName>
        <fullName evidence="8">LD-carboxypeptidase</fullName>
    </submittedName>
</protein>
<gene>
    <name evidence="8" type="ORF">JI741_11190</name>
</gene>
<dbReference type="RefSeq" id="WP_202009292.1">
    <property type="nucleotide sequence ID" value="NZ_JAERRB010000003.1"/>
</dbReference>
<dbReference type="CDD" id="cd07025">
    <property type="entry name" value="Peptidase_S66"/>
    <property type="match status" value="1"/>
</dbReference>
<dbReference type="Gene3D" id="3.50.30.60">
    <property type="entry name" value="LD-carboxypeptidase A C-terminal domain-like"/>
    <property type="match status" value="1"/>
</dbReference>
<comment type="caution">
    <text evidence="8">The sequence shown here is derived from an EMBL/GenBank/DDBJ whole genome shotgun (WGS) entry which is preliminary data.</text>
</comment>
<dbReference type="PANTHER" id="PTHR30237">
    <property type="entry name" value="MURAMOYLTETRAPEPTIDE CARBOXYPEPTIDASE"/>
    <property type="match status" value="1"/>
</dbReference>
<dbReference type="InterPro" id="IPR003507">
    <property type="entry name" value="S66_fam"/>
</dbReference>
<reference evidence="8 9" key="1">
    <citation type="submission" date="2021-01" db="EMBL/GenBank/DDBJ databases">
        <title>Chryseolinea sp. Jin1 Genome sequencing and assembly.</title>
        <authorList>
            <person name="Kim I."/>
        </authorList>
    </citation>
    <scope>NUCLEOTIDE SEQUENCE [LARGE SCALE GENOMIC DNA]</scope>
    <source>
        <strain evidence="8 9">Jin1</strain>
    </source>
</reference>